<protein>
    <submittedName>
        <fullName evidence="1">Uncharacterized protein</fullName>
    </submittedName>
</protein>
<name>E5A749_LEPMJ</name>
<reference evidence="2" key="1">
    <citation type="journal article" date="2011" name="Nat. Commun.">
        <title>Effector diversification within compartments of the Leptosphaeria maculans genome affected by Repeat-Induced Point mutations.</title>
        <authorList>
            <person name="Rouxel T."/>
            <person name="Grandaubert J."/>
            <person name="Hane J.K."/>
            <person name="Hoede C."/>
            <person name="van de Wouw A.P."/>
            <person name="Couloux A."/>
            <person name="Dominguez V."/>
            <person name="Anthouard V."/>
            <person name="Bally P."/>
            <person name="Bourras S."/>
            <person name="Cozijnsen A.J."/>
            <person name="Ciuffetti L.M."/>
            <person name="Degrave A."/>
            <person name="Dilmaghani A."/>
            <person name="Duret L."/>
            <person name="Fudal I."/>
            <person name="Goodwin S.B."/>
            <person name="Gout L."/>
            <person name="Glaser N."/>
            <person name="Linglin J."/>
            <person name="Kema G.H.J."/>
            <person name="Lapalu N."/>
            <person name="Lawrence C.B."/>
            <person name="May K."/>
            <person name="Meyer M."/>
            <person name="Ollivier B."/>
            <person name="Poulain J."/>
            <person name="Schoch C.L."/>
            <person name="Simon A."/>
            <person name="Spatafora J.W."/>
            <person name="Stachowiak A."/>
            <person name="Turgeon B.G."/>
            <person name="Tyler B.M."/>
            <person name="Vincent D."/>
            <person name="Weissenbach J."/>
            <person name="Amselem J."/>
            <person name="Quesneville H."/>
            <person name="Oliver R.P."/>
            <person name="Wincker P."/>
            <person name="Balesdent M.-H."/>
            <person name="Howlett B.J."/>
        </authorList>
    </citation>
    <scope>NUCLEOTIDE SEQUENCE [LARGE SCALE GENOMIC DNA]</scope>
    <source>
        <strain evidence="2">JN3 / isolate v23.1.3 / race Av1-4-5-6-7-8</strain>
    </source>
</reference>
<sequence length="95" mass="10751">MMGGRCWWRDQREVFGGARAAPVCKIDLCCPACSVERLGYYRAMLPTMYAQIQYPLTAGYNRQSNLALLLFHTTHHAPRPVPIRPLDSPSAKMLI</sequence>
<evidence type="ECO:0000313" key="2">
    <source>
        <dbReference type="Proteomes" id="UP000002668"/>
    </source>
</evidence>
<keyword evidence="2" id="KW-1185">Reference proteome</keyword>
<dbReference type="EMBL" id="FP929136">
    <property type="protein sequence ID" value="CBX99444.1"/>
    <property type="molecule type" value="Genomic_DNA"/>
</dbReference>
<gene>
    <name evidence="1" type="ORF">LEMA_P086830.1</name>
</gene>
<organism evidence="1 2">
    <name type="scientific">Leptosphaeria maculans (strain JN3 / isolate v23.1.3 / race Av1-4-5-6-7-8)</name>
    <name type="common">Blackleg fungus</name>
    <name type="synonym">Phoma lingam</name>
    <dbReference type="NCBI Taxonomy" id="985895"/>
    <lineage>
        <taxon>Eukaryota</taxon>
        <taxon>Fungi</taxon>
        <taxon>Dikarya</taxon>
        <taxon>Ascomycota</taxon>
        <taxon>Pezizomycotina</taxon>
        <taxon>Dothideomycetes</taxon>
        <taxon>Pleosporomycetidae</taxon>
        <taxon>Pleosporales</taxon>
        <taxon>Pleosporineae</taxon>
        <taxon>Leptosphaeriaceae</taxon>
        <taxon>Plenodomus</taxon>
        <taxon>Plenodomus lingam/Leptosphaeria maculans species complex</taxon>
    </lineage>
</organism>
<dbReference type="Proteomes" id="UP000002668">
    <property type="component" value="Genome"/>
</dbReference>
<dbReference type="HOGENOM" id="CLU_2373170_0_0_1"/>
<accession>E5A749</accession>
<dbReference type="VEuPathDB" id="FungiDB:LEMA_P086830.1"/>
<evidence type="ECO:0000313" key="1">
    <source>
        <dbReference type="EMBL" id="CBX99444.1"/>
    </source>
</evidence>
<proteinExistence type="predicted"/>
<dbReference type="InParanoid" id="E5A749"/>
<dbReference type="AlphaFoldDB" id="E5A749"/>